<accession>A0A292Q2M5</accession>
<proteinExistence type="predicted"/>
<feature type="non-terminal residue" evidence="3">
    <location>
        <position position="1"/>
    </location>
</feature>
<dbReference type="Gene3D" id="3.40.50.300">
    <property type="entry name" value="P-loop containing nucleotide triphosphate hydrolases"/>
    <property type="match status" value="1"/>
</dbReference>
<evidence type="ECO:0000259" key="1">
    <source>
        <dbReference type="Pfam" id="PF00931"/>
    </source>
</evidence>
<dbReference type="AlphaFoldDB" id="A0A292Q2M5"/>
<dbReference type="Pfam" id="PF25000">
    <property type="entry name" value="DUF7779"/>
    <property type="match status" value="1"/>
</dbReference>
<evidence type="ECO:0000313" key="3">
    <source>
        <dbReference type="EMBL" id="CUS13674.1"/>
    </source>
</evidence>
<organism evidence="3 4">
    <name type="scientific">Tuber aestivum</name>
    <name type="common">summer truffle</name>
    <dbReference type="NCBI Taxonomy" id="59557"/>
    <lineage>
        <taxon>Eukaryota</taxon>
        <taxon>Fungi</taxon>
        <taxon>Dikarya</taxon>
        <taxon>Ascomycota</taxon>
        <taxon>Pezizomycotina</taxon>
        <taxon>Pezizomycetes</taxon>
        <taxon>Pezizales</taxon>
        <taxon>Tuberaceae</taxon>
        <taxon>Tuber</taxon>
    </lineage>
</organism>
<dbReference type="GO" id="GO:0043531">
    <property type="term" value="F:ADP binding"/>
    <property type="evidence" value="ECO:0007669"/>
    <property type="project" value="InterPro"/>
</dbReference>
<keyword evidence="4" id="KW-1185">Reference proteome</keyword>
<dbReference type="InterPro" id="IPR056681">
    <property type="entry name" value="DUF7779"/>
</dbReference>
<dbReference type="Pfam" id="PF00931">
    <property type="entry name" value="NB-ARC"/>
    <property type="match status" value="1"/>
</dbReference>
<evidence type="ECO:0000259" key="2">
    <source>
        <dbReference type="Pfam" id="PF25000"/>
    </source>
</evidence>
<dbReference type="PANTHER" id="PTHR35205:SF1">
    <property type="entry name" value="ZU5 DOMAIN-CONTAINING PROTEIN"/>
    <property type="match status" value="1"/>
</dbReference>
<sequence>KTQIALEYVYQRISMSDCHVFWVQGSGLLKFSEGFRDIAQAVPLPLNSAEPDEEEFLMGTRRWFEGANSGDWILVIDNADNDADFTGNSSPVAKYIPQGTKGTVIFTTRSRQVASRQGCRMIEVGKMEEDDAQELFSKRFTGCNSFEGEESKAVAMILESLHHLPLAIIGAAAFMTETGTPPSAYWTILQDSDEQAKRLLSQRFCDIQREADVTETILSTYFITFDRINKQMPVAAHLLRLIAFLDRQKIPEVLLCQSSLEGTNDPVKFRQAVGKLLGFSLVAMTNVEGETFYELHRLVQLSLQVYLPAKEFKKARATALKVVSRLFPQDQSERRYAGPVYVPHALAVTKDSTDPIAEELSFRIG</sequence>
<dbReference type="InterPro" id="IPR002182">
    <property type="entry name" value="NB-ARC"/>
</dbReference>
<gene>
    <name evidence="3" type="ORF">GSTUAT00002199001</name>
</gene>
<dbReference type="InterPro" id="IPR027417">
    <property type="entry name" value="P-loop_NTPase"/>
</dbReference>
<dbReference type="PANTHER" id="PTHR35205">
    <property type="entry name" value="NB-ARC AND TPR DOMAIN PROTEIN"/>
    <property type="match status" value="1"/>
</dbReference>
<protein>
    <submittedName>
        <fullName evidence="3">Uncharacterized protein</fullName>
    </submittedName>
</protein>
<feature type="non-terminal residue" evidence="3">
    <location>
        <position position="365"/>
    </location>
</feature>
<dbReference type="Proteomes" id="UP001412239">
    <property type="component" value="Unassembled WGS sequence"/>
</dbReference>
<evidence type="ECO:0000313" key="4">
    <source>
        <dbReference type="Proteomes" id="UP001412239"/>
    </source>
</evidence>
<feature type="domain" description="NB-ARC" evidence="1">
    <location>
        <begin position="19"/>
        <end position="138"/>
    </location>
</feature>
<reference evidence="3" key="1">
    <citation type="submission" date="2015-10" db="EMBL/GenBank/DDBJ databases">
        <authorList>
            <person name="Regsiter A."/>
            <person name="william w."/>
        </authorList>
    </citation>
    <scope>NUCLEOTIDE SEQUENCE</scope>
    <source>
        <strain evidence="3">Montdore</strain>
    </source>
</reference>
<feature type="domain" description="DUF7779" evidence="2">
    <location>
        <begin position="230"/>
        <end position="305"/>
    </location>
</feature>
<name>A0A292Q2M5_9PEZI</name>
<dbReference type="SUPFAM" id="SSF52540">
    <property type="entry name" value="P-loop containing nucleoside triphosphate hydrolases"/>
    <property type="match status" value="1"/>
</dbReference>
<dbReference type="EMBL" id="LN890968">
    <property type="protein sequence ID" value="CUS13674.1"/>
    <property type="molecule type" value="Genomic_DNA"/>
</dbReference>